<protein>
    <submittedName>
        <fullName evidence="3">Ubiquitin interaction domain-containing protein</fullName>
    </submittedName>
</protein>
<evidence type="ECO:0000256" key="2">
    <source>
        <dbReference type="SAM" id="MobiDB-lite"/>
    </source>
</evidence>
<dbReference type="PROSITE" id="PS50330">
    <property type="entry name" value="UIM"/>
    <property type="match status" value="1"/>
</dbReference>
<sequence>MASTEPSEDDVRRVLEFASLDHDNGGNIESVVSQFFDNADNFRQKYSQLWNEDMFSADRDGTDNHTGICECFPNGVRSPRADLAAFHIESLGQSDVIEGMNSTHESYGPGAPSRPPSRSNNRSPSGKVVDWNVGEDGPARSNSRSREDEDMQRALRESAQEAGIALPDQEPDMLRTMNPISSFGPATRHEYDQDVWAMVPTETDASKAPAPEDRKRPSGTPAFLVQGHCSSGEHRLGGLLTILHWIPLSRNILLQTGTPAASYGFNTEWWKGQEILPPQVLAQLQTGELNWAERHGSAPSCEEEIHRLMAFLDSTERSYGTVSVLADLIPSSDLGPERQFYEHIIEAGGDLMKPLTHVVTQARLSSQPDDEDEDMDATFGLLEIKDMETGEDDSARTLYETLDRIMWSDAFAVDEDQDPKMAMFKEMGEVLPLKIGADAVGPSLEIPLEFYPERYLESRMSEARRIQQGLRDAIIEVDAIAKAKRRVTAWREEDWDHPFRNDALDMITTLSLRWTLYQEYLEGRGRFRAMEAAGFNNDRFPDYLSAPSELNEEERRVSGNVQEVLRMTARESEKLEAKLKGLTERLERVKRKKRFLGSLLTEPDKPGRPEPMRCKKYLLCGIATPTDVIYLRQRCVSDLMEWEEVSEPSDQWWRLAYVPRDEPSVKTEKMDADAMLQEVWQVTKTPLLVYATEKALEAPRLPLTASLERFARAENKTFQNELNREKAEEAGDVPRSRQPGPISPSKRKHRADSVDSMDSNRASIGSDDLVGHPLDEEHGISALEMADMSEPLLGDKAEVDFDATDERTATLRATFTESTSATLTPSTLPAEDADGPVGQELERESEMQERSRPPVIVTARPPGRAVRGGDKDEMDMDLPSH</sequence>
<keyword evidence="1" id="KW-0175">Coiled coil</keyword>
<proteinExistence type="predicted"/>
<dbReference type="GO" id="GO:0016579">
    <property type="term" value="P:protein deubiquitination"/>
    <property type="evidence" value="ECO:0007669"/>
    <property type="project" value="TreeGrafter"/>
</dbReference>
<feature type="compositionally biased region" description="Acidic residues" evidence="2">
    <location>
        <begin position="872"/>
        <end position="881"/>
    </location>
</feature>
<feature type="region of interest" description="Disordered" evidence="2">
    <location>
        <begin position="812"/>
        <end position="881"/>
    </location>
</feature>
<dbReference type="PANTHER" id="PTHR39597">
    <property type="entry name" value="UBA DOMAIN-CONTAINING PROTEIN RUP1"/>
    <property type="match status" value="1"/>
</dbReference>
<organism evidence="3 4">
    <name type="scientific">Drechmeria coniospora</name>
    <name type="common">Nematophagous fungus</name>
    <name type="synonym">Meria coniospora</name>
    <dbReference type="NCBI Taxonomy" id="98403"/>
    <lineage>
        <taxon>Eukaryota</taxon>
        <taxon>Fungi</taxon>
        <taxon>Dikarya</taxon>
        <taxon>Ascomycota</taxon>
        <taxon>Pezizomycotina</taxon>
        <taxon>Sordariomycetes</taxon>
        <taxon>Hypocreomycetidae</taxon>
        <taxon>Hypocreales</taxon>
        <taxon>Ophiocordycipitaceae</taxon>
        <taxon>Drechmeria</taxon>
    </lineage>
</organism>
<dbReference type="GO" id="GO:0005829">
    <property type="term" value="C:cytosol"/>
    <property type="evidence" value="ECO:0007669"/>
    <property type="project" value="TreeGrafter"/>
</dbReference>
<dbReference type="Proteomes" id="UP000076580">
    <property type="component" value="Chromosome 01"/>
</dbReference>
<feature type="region of interest" description="Disordered" evidence="2">
    <location>
        <begin position="718"/>
        <end position="774"/>
    </location>
</feature>
<evidence type="ECO:0000313" key="4">
    <source>
        <dbReference type="Proteomes" id="UP000076580"/>
    </source>
</evidence>
<feature type="compositionally biased region" description="Low complexity" evidence="2">
    <location>
        <begin position="818"/>
        <end position="830"/>
    </location>
</feature>
<dbReference type="GeneID" id="63715396"/>
<feature type="compositionally biased region" description="Basic and acidic residues" evidence="2">
    <location>
        <begin position="722"/>
        <end position="735"/>
    </location>
</feature>
<gene>
    <name evidence="3" type="ORF">DCS_02753</name>
</gene>
<dbReference type="PANTHER" id="PTHR39597:SF1">
    <property type="entry name" value="UBA DOMAIN-CONTAINING PROTEIN RUP1"/>
    <property type="match status" value="1"/>
</dbReference>
<feature type="region of interest" description="Disordered" evidence="2">
    <location>
        <begin position="99"/>
        <end position="157"/>
    </location>
</feature>
<dbReference type="InParanoid" id="A0A151GX04"/>
<comment type="caution">
    <text evidence="3">The sequence shown here is derived from an EMBL/GenBank/DDBJ whole genome shotgun (WGS) entry which is preliminary data.</text>
</comment>
<accession>A0A151GX04</accession>
<evidence type="ECO:0000313" key="3">
    <source>
        <dbReference type="EMBL" id="KYK61610.1"/>
    </source>
</evidence>
<feature type="compositionally biased region" description="Basic and acidic residues" evidence="2">
    <location>
        <begin position="144"/>
        <end position="157"/>
    </location>
</feature>
<evidence type="ECO:0000256" key="1">
    <source>
        <dbReference type="SAM" id="Coils"/>
    </source>
</evidence>
<keyword evidence="4" id="KW-1185">Reference proteome</keyword>
<dbReference type="AlphaFoldDB" id="A0A151GX04"/>
<feature type="compositionally biased region" description="Low complexity" evidence="2">
    <location>
        <begin position="108"/>
        <end position="126"/>
    </location>
</feature>
<dbReference type="InterPro" id="IPR003903">
    <property type="entry name" value="UIM_dom"/>
</dbReference>
<feature type="coiled-coil region" evidence="1">
    <location>
        <begin position="565"/>
        <end position="592"/>
    </location>
</feature>
<dbReference type="GO" id="GO:0005634">
    <property type="term" value="C:nucleus"/>
    <property type="evidence" value="ECO:0007669"/>
    <property type="project" value="TreeGrafter"/>
</dbReference>
<dbReference type="InterPro" id="IPR055335">
    <property type="entry name" value="Ucp6/RUP1"/>
</dbReference>
<name>A0A151GX04_DRECN</name>
<dbReference type="RefSeq" id="XP_040660962.1">
    <property type="nucleotide sequence ID" value="XM_040800079.1"/>
</dbReference>
<dbReference type="EMBL" id="LAYC01000001">
    <property type="protein sequence ID" value="KYK61610.1"/>
    <property type="molecule type" value="Genomic_DNA"/>
</dbReference>
<feature type="compositionally biased region" description="Basic and acidic residues" evidence="2">
    <location>
        <begin position="840"/>
        <end position="852"/>
    </location>
</feature>
<reference evidence="3 4" key="1">
    <citation type="journal article" date="2016" name="Sci. Rep.">
        <title>Insights into Adaptations to a Near-Obligate Nematode Endoparasitic Lifestyle from the Finished Genome of Drechmeria coniospora.</title>
        <authorList>
            <person name="Zhang L."/>
            <person name="Zhou Z."/>
            <person name="Guo Q."/>
            <person name="Fokkens L."/>
            <person name="Miskei M."/>
            <person name="Pocsi I."/>
            <person name="Zhang W."/>
            <person name="Chen M."/>
            <person name="Wang L."/>
            <person name="Sun Y."/>
            <person name="Donzelli B.G."/>
            <person name="Gibson D.M."/>
            <person name="Nelson D.R."/>
            <person name="Luo J.G."/>
            <person name="Rep M."/>
            <person name="Liu H."/>
            <person name="Yang S."/>
            <person name="Wang J."/>
            <person name="Krasnoff S.B."/>
            <person name="Xu Y."/>
            <person name="Molnar I."/>
            <person name="Lin M."/>
        </authorList>
    </citation>
    <scope>NUCLEOTIDE SEQUENCE [LARGE SCALE GENOMIC DNA]</scope>
    <source>
        <strain evidence="3 4">ARSEF 6962</strain>
    </source>
</reference>